<feature type="compositionally biased region" description="Polar residues" evidence="12">
    <location>
        <begin position="54"/>
        <end position="77"/>
    </location>
</feature>
<dbReference type="InterPro" id="IPR023318">
    <property type="entry name" value="Ub_act_enz_dom_a_sf"/>
</dbReference>
<evidence type="ECO:0000256" key="7">
    <source>
        <dbReference type="ARBA" id="ARBA00022840"/>
    </source>
</evidence>
<dbReference type="GO" id="GO:0005524">
    <property type="term" value="F:ATP binding"/>
    <property type="evidence" value="ECO:0007669"/>
    <property type="project" value="UniProtKB-UniRule"/>
</dbReference>
<organism evidence="14 15">
    <name type="scientific">Discostella pseudostelligera</name>
    <dbReference type="NCBI Taxonomy" id="259834"/>
    <lineage>
        <taxon>Eukaryota</taxon>
        <taxon>Sar</taxon>
        <taxon>Stramenopiles</taxon>
        <taxon>Ochrophyta</taxon>
        <taxon>Bacillariophyta</taxon>
        <taxon>Coscinodiscophyceae</taxon>
        <taxon>Thalassiosirophycidae</taxon>
        <taxon>Stephanodiscales</taxon>
        <taxon>Stephanodiscaceae</taxon>
        <taxon>Discostella</taxon>
    </lineage>
</organism>
<evidence type="ECO:0000256" key="10">
    <source>
        <dbReference type="PROSITE-ProRule" id="PRU10132"/>
    </source>
</evidence>
<evidence type="ECO:0000256" key="3">
    <source>
        <dbReference type="ARBA" id="ARBA00015203"/>
    </source>
</evidence>
<dbReference type="FunFam" id="3.10.290.20:FF:000003">
    <property type="entry name" value="Ubiquitin-activating enzyme E1 C"/>
    <property type="match status" value="1"/>
</dbReference>
<dbReference type="InterPro" id="IPR000594">
    <property type="entry name" value="ThiF_NAD_FAD-bd"/>
</dbReference>
<comment type="similarity">
    <text evidence="2 11">Belongs to the ubiquitin-activating E1 family. UBA3 subfamily.</text>
</comment>
<dbReference type="PANTHER" id="PTHR10953">
    <property type="entry name" value="UBIQUITIN-ACTIVATING ENZYME E1"/>
    <property type="match status" value="1"/>
</dbReference>
<evidence type="ECO:0000313" key="15">
    <source>
        <dbReference type="Proteomes" id="UP001530293"/>
    </source>
</evidence>
<evidence type="ECO:0000256" key="2">
    <source>
        <dbReference type="ARBA" id="ARBA00006310"/>
    </source>
</evidence>
<evidence type="ECO:0000256" key="4">
    <source>
        <dbReference type="ARBA" id="ARBA00022598"/>
    </source>
</evidence>
<comment type="function">
    <text evidence="11">Catalytic subunit of the dimeric E1 enzyme, which activates NEDD8.</text>
</comment>
<feature type="compositionally biased region" description="Low complexity" evidence="12">
    <location>
        <begin position="1"/>
        <end position="23"/>
    </location>
</feature>
<gene>
    <name evidence="14" type="ORF">ACHAWU_007253</name>
</gene>
<dbReference type="AlphaFoldDB" id="A0ABD3LY28"/>
<evidence type="ECO:0000313" key="14">
    <source>
        <dbReference type="EMBL" id="KAL3756302.1"/>
    </source>
</evidence>
<dbReference type="Pfam" id="PF08825">
    <property type="entry name" value="E2_bind"/>
    <property type="match status" value="1"/>
</dbReference>
<protein>
    <recommendedName>
        <fullName evidence="3 11">NEDD8-activating enzyme E1 catalytic subunit</fullName>
        <ecNumber evidence="8 11">6.2.1.64</ecNumber>
    </recommendedName>
</protein>
<dbReference type="InterPro" id="IPR030468">
    <property type="entry name" value="Uba3_N"/>
</dbReference>
<proteinExistence type="inferred from homology"/>
<dbReference type="PROSITE" id="PS00865">
    <property type="entry name" value="UBIQUITIN_ACTIVAT_2"/>
    <property type="match status" value="1"/>
</dbReference>
<comment type="caution">
    <text evidence="14">The sequence shown here is derived from an EMBL/GenBank/DDBJ whole genome shotgun (WGS) entry which is preliminary data.</text>
</comment>
<dbReference type="Gene3D" id="3.10.290.20">
    <property type="entry name" value="Ubiquitin-like 2 activating enzyme e1b. Chain: B, domain 3"/>
    <property type="match status" value="1"/>
</dbReference>
<evidence type="ECO:0000256" key="1">
    <source>
        <dbReference type="ARBA" id="ARBA00005032"/>
    </source>
</evidence>
<dbReference type="InterPro" id="IPR033127">
    <property type="entry name" value="UBQ-activ_enz_E1_Cys_AS"/>
</dbReference>
<dbReference type="InterPro" id="IPR014929">
    <property type="entry name" value="E2-binding"/>
</dbReference>
<accession>A0ABD3LY28</accession>
<dbReference type="SMART" id="SM01181">
    <property type="entry name" value="E2_bind"/>
    <property type="match status" value="1"/>
</dbReference>
<feature type="region of interest" description="Disordered" evidence="12">
    <location>
        <begin position="1"/>
        <end position="77"/>
    </location>
</feature>
<dbReference type="Gene3D" id="1.10.10.520">
    <property type="entry name" value="Ubiquitin activating enzymes (Uba3). Chain: B, domain 2"/>
    <property type="match status" value="1"/>
</dbReference>
<dbReference type="PANTHER" id="PTHR10953:SF6">
    <property type="entry name" value="NEDD8-ACTIVATING ENZYME E1 CATALYTIC SUBUNIT"/>
    <property type="match status" value="1"/>
</dbReference>
<evidence type="ECO:0000256" key="12">
    <source>
        <dbReference type="SAM" id="MobiDB-lite"/>
    </source>
</evidence>
<dbReference type="InterPro" id="IPR035985">
    <property type="entry name" value="Ubiquitin-activating_enz"/>
</dbReference>
<keyword evidence="6 11" id="KW-0833">Ubl conjugation pathway</keyword>
<keyword evidence="15" id="KW-1185">Reference proteome</keyword>
<evidence type="ECO:0000256" key="8">
    <source>
        <dbReference type="ARBA" id="ARBA00023624"/>
    </source>
</evidence>
<dbReference type="Proteomes" id="UP001530293">
    <property type="component" value="Unassembled WGS sequence"/>
</dbReference>
<evidence type="ECO:0000256" key="6">
    <source>
        <dbReference type="ARBA" id="ARBA00022786"/>
    </source>
</evidence>
<dbReference type="GO" id="GO:0019781">
    <property type="term" value="F:NEDD8 activating enzyme activity"/>
    <property type="evidence" value="ECO:0007669"/>
    <property type="project" value="UniProtKB-UniRule"/>
</dbReference>
<dbReference type="GO" id="GO:0045116">
    <property type="term" value="P:protein neddylation"/>
    <property type="evidence" value="ECO:0007669"/>
    <property type="project" value="UniProtKB-UniRule"/>
</dbReference>
<keyword evidence="7 11" id="KW-0067">ATP-binding</keyword>
<feature type="domain" description="E2 binding" evidence="13">
    <location>
        <begin position="412"/>
        <end position="495"/>
    </location>
</feature>
<comment type="pathway">
    <text evidence="1 11">Protein modification; protein neddylation.</text>
</comment>
<keyword evidence="5 11" id="KW-0547">Nucleotide-binding</keyword>
<feature type="compositionally biased region" description="Low complexity" evidence="12">
    <location>
        <begin position="31"/>
        <end position="42"/>
    </location>
</feature>
<dbReference type="Gene3D" id="3.40.50.720">
    <property type="entry name" value="NAD(P)-binding Rossmann-like Domain"/>
    <property type="match status" value="1"/>
</dbReference>
<sequence>MTAHPTSGSSGSGSSSNTTSTSNIKRDASEMTTTSSSMTSTSINNDTPAVVGTRRSSNPLSRRQRGNISTLLTRKSPFGNETGSLPIGEFDVSNNSSNSTYKILVVGAGGLGCEILKDLAMCACGGKNGGGIVRDVVVMDLDTIDVTNLNRQFLFRSKDIGHSKAEVAARFINDRCPWMNVVPYHGKIQDKDASFYKQFKVVISGLDNVEARRWLNGMINNLVEFDDDGDPIPETIIPLIDGGTEGFSGQSRLILPRITSCFECSLDAFAPSKAVPLCTIAETPRIPEHCIAHAYVLQWPKEFPNRQLDADSPEDMKWVYERALQRAETFGIGGVTYMLTLGVVKNIIPAVASTNAIVSAVCVNEAMKVLSFCSQSLNTYMMYMGSEGIYSHTFVYEQKPNCPVCTAHTHHLSLPSMTTLSSLLQQLCDGEFRLKAPSITSSSKTLYMRKPVALEKATRGNLDKPLKELMMSGEELVVTDPVLPETSLGLVVNFSDIEE</sequence>
<name>A0ABD3LY28_9STRA</name>
<dbReference type="CDD" id="cd01488">
    <property type="entry name" value="Uba3_RUB"/>
    <property type="match status" value="1"/>
</dbReference>
<keyword evidence="4 11" id="KW-0436">Ligase</keyword>
<dbReference type="SUPFAM" id="SSF69572">
    <property type="entry name" value="Activating enzymes of the ubiquitin-like proteins"/>
    <property type="match status" value="1"/>
</dbReference>
<dbReference type="Pfam" id="PF00899">
    <property type="entry name" value="ThiF"/>
    <property type="match status" value="1"/>
</dbReference>
<dbReference type="EMBL" id="JALLBG020000312">
    <property type="protein sequence ID" value="KAL3756302.1"/>
    <property type="molecule type" value="Genomic_DNA"/>
</dbReference>
<dbReference type="FunFam" id="1.10.10.520:FF:000001">
    <property type="entry name" value="NEDD8-activating enzyme E1 catalytic subunit"/>
    <property type="match status" value="1"/>
</dbReference>
<dbReference type="EC" id="6.2.1.64" evidence="8 11"/>
<comment type="catalytic activity">
    <reaction evidence="9 11">
        <text>ATP + [NEDD8 protein] + [E1 NEDD8-activating enzyme]-L-cysteine = AMP + diphosphate + [E1 NEDD8-activating enzyme]-S-[NEDD8 protein]-yl-L-cysteine.</text>
        <dbReference type="EC" id="6.2.1.64"/>
    </reaction>
</comment>
<evidence type="ECO:0000256" key="11">
    <source>
        <dbReference type="RuleBase" id="RU368009"/>
    </source>
</evidence>
<reference evidence="14 15" key="1">
    <citation type="submission" date="2024-10" db="EMBL/GenBank/DDBJ databases">
        <title>Updated reference genomes for cyclostephanoid diatoms.</title>
        <authorList>
            <person name="Roberts W.R."/>
            <person name="Alverson A.J."/>
        </authorList>
    </citation>
    <scope>NUCLEOTIDE SEQUENCE [LARGE SCALE GENOMIC DNA]</scope>
    <source>
        <strain evidence="14 15">AJA232-27</strain>
    </source>
</reference>
<evidence type="ECO:0000256" key="5">
    <source>
        <dbReference type="ARBA" id="ARBA00022741"/>
    </source>
</evidence>
<evidence type="ECO:0000259" key="13">
    <source>
        <dbReference type="SMART" id="SM01181"/>
    </source>
</evidence>
<dbReference type="InterPro" id="IPR045886">
    <property type="entry name" value="ThiF/MoeB/HesA"/>
</dbReference>
<feature type="active site" description="Glycyl thioester intermediate" evidence="10">
    <location>
        <position position="278"/>
    </location>
</feature>
<evidence type="ECO:0000256" key="9">
    <source>
        <dbReference type="ARBA" id="ARBA00024626"/>
    </source>
</evidence>